<dbReference type="PANTHER" id="PTHR36573:SF1">
    <property type="entry name" value="INTERMEMBRANE PHOSPHOLIPID TRANSPORT SYSTEM BINDING PROTEIN MLAC"/>
    <property type="match status" value="1"/>
</dbReference>
<keyword evidence="3" id="KW-1185">Reference proteome</keyword>
<evidence type="ECO:0000313" key="2">
    <source>
        <dbReference type="EMBL" id="GAA4857052.1"/>
    </source>
</evidence>
<keyword evidence="1" id="KW-0732">Signal</keyword>
<evidence type="ECO:0000313" key="3">
    <source>
        <dbReference type="Proteomes" id="UP001501323"/>
    </source>
</evidence>
<dbReference type="PIRSF" id="PIRSF004649">
    <property type="entry name" value="MlaC"/>
    <property type="match status" value="1"/>
</dbReference>
<name>A0ABP9DSN1_9GAMM</name>
<dbReference type="InterPro" id="IPR042245">
    <property type="entry name" value="Tgt2/MlaC_sf"/>
</dbReference>
<organism evidence="2 3">
    <name type="scientific">Luteimonas vadosa</name>
    <dbReference type="NCBI Taxonomy" id="1165507"/>
    <lineage>
        <taxon>Bacteria</taxon>
        <taxon>Pseudomonadati</taxon>
        <taxon>Pseudomonadota</taxon>
        <taxon>Gammaproteobacteria</taxon>
        <taxon>Lysobacterales</taxon>
        <taxon>Lysobacteraceae</taxon>
        <taxon>Luteimonas</taxon>
    </lineage>
</organism>
<dbReference type="EMBL" id="BAABJY010000001">
    <property type="protein sequence ID" value="GAA4857052.1"/>
    <property type="molecule type" value="Genomic_DNA"/>
</dbReference>
<reference evidence="3" key="1">
    <citation type="journal article" date="2019" name="Int. J. Syst. Evol. Microbiol.">
        <title>The Global Catalogue of Microorganisms (GCM) 10K type strain sequencing project: providing services to taxonomists for standard genome sequencing and annotation.</title>
        <authorList>
            <consortium name="The Broad Institute Genomics Platform"/>
            <consortium name="The Broad Institute Genome Sequencing Center for Infectious Disease"/>
            <person name="Wu L."/>
            <person name="Ma J."/>
        </authorList>
    </citation>
    <scope>NUCLEOTIDE SEQUENCE [LARGE SCALE GENOMIC DNA]</scope>
    <source>
        <strain evidence="3">JCM 18392</strain>
    </source>
</reference>
<proteinExistence type="predicted"/>
<evidence type="ECO:0000256" key="1">
    <source>
        <dbReference type="SAM" id="SignalP"/>
    </source>
</evidence>
<dbReference type="Gene3D" id="3.10.450.710">
    <property type="entry name" value="Tgt2/MlaC"/>
    <property type="match status" value="1"/>
</dbReference>
<comment type="caution">
    <text evidence="2">The sequence shown here is derived from an EMBL/GenBank/DDBJ whole genome shotgun (WGS) entry which is preliminary data.</text>
</comment>
<protein>
    <submittedName>
        <fullName evidence="2">ABC transporter substrate-binding protein</fullName>
    </submittedName>
</protein>
<feature type="chain" id="PRO_5045157180" evidence="1">
    <location>
        <begin position="25"/>
        <end position="217"/>
    </location>
</feature>
<dbReference type="PANTHER" id="PTHR36573">
    <property type="entry name" value="INTERMEMBRANE PHOSPHOLIPID TRANSPORT SYSTEM BINDING PROTEIN MLAC"/>
    <property type="match status" value="1"/>
</dbReference>
<dbReference type="RefSeq" id="WP_345294000.1">
    <property type="nucleotide sequence ID" value="NZ_BAABJY010000001.1"/>
</dbReference>
<sequence length="217" mass="24033">MKHNVLAIVIASALAAATPGLALAQQKPAATTAAKSAPSQMVLDNSRRVLATIEKRRAEFTRDRMALRKFIDSEFNTMFDRDYAARQVLGRHGRGASDADVALFADALANNLMQRYGSSLIDFNTELRVRIKSETTLPRGLGVKVSSELLRSGGEPIPVDYLMRRSGSSWKVFDVMVEGVSFVQTFRQQFDNELQRKSIRQVASDLRSGQLQADAKK</sequence>
<feature type="signal peptide" evidence="1">
    <location>
        <begin position="1"/>
        <end position="24"/>
    </location>
</feature>
<gene>
    <name evidence="2" type="ORF">GCM10023332_05940</name>
</gene>
<dbReference type="Proteomes" id="UP001501323">
    <property type="component" value="Unassembled WGS sequence"/>
</dbReference>
<dbReference type="InterPro" id="IPR008869">
    <property type="entry name" value="MlaC/ttg2D"/>
</dbReference>
<accession>A0ABP9DSN1</accession>
<dbReference type="Pfam" id="PF05494">
    <property type="entry name" value="MlaC"/>
    <property type="match status" value="1"/>
</dbReference>